<organism evidence="9 10">
    <name type="scientific">Peronospora matthiolae</name>
    <dbReference type="NCBI Taxonomy" id="2874970"/>
    <lineage>
        <taxon>Eukaryota</taxon>
        <taxon>Sar</taxon>
        <taxon>Stramenopiles</taxon>
        <taxon>Oomycota</taxon>
        <taxon>Peronosporomycetes</taxon>
        <taxon>Peronosporales</taxon>
        <taxon>Peronosporaceae</taxon>
        <taxon>Peronospora</taxon>
    </lineage>
</organism>
<keyword evidence="4" id="KW-0540">Nuclease</keyword>
<comment type="subunit">
    <text evidence="2">Homodimer.</text>
</comment>
<dbReference type="PANTHER" id="PTHR46018:SF2">
    <property type="entry name" value="ZINC PHOSPHODIESTERASE ELAC PROTEIN 1"/>
    <property type="match status" value="1"/>
</dbReference>
<dbReference type="AlphaFoldDB" id="A0AAV1UQC0"/>
<dbReference type="SUPFAM" id="SSF56281">
    <property type="entry name" value="Metallo-hydrolase/oxidoreductase"/>
    <property type="match status" value="1"/>
</dbReference>
<evidence type="ECO:0000313" key="9">
    <source>
        <dbReference type="EMBL" id="CAK7935928.1"/>
    </source>
</evidence>
<dbReference type="HAMAP" id="MF_01818">
    <property type="entry name" value="RNase_Z_BN"/>
    <property type="match status" value="1"/>
</dbReference>
<evidence type="ECO:0000256" key="5">
    <source>
        <dbReference type="ARBA" id="ARBA00022723"/>
    </source>
</evidence>
<keyword evidence="6" id="KW-0255">Endonuclease</keyword>
<evidence type="ECO:0000256" key="3">
    <source>
        <dbReference type="ARBA" id="ARBA00022694"/>
    </source>
</evidence>
<evidence type="ECO:0000256" key="8">
    <source>
        <dbReference type="ARBA" id="ARBA00022833"/>
    </source>
</evidence>
<dbReference type="CDD" id="cd07717">
    <property type="entry name" value="RNaseZ_ZiPD-like_MBL-fold"/>
    <property type="match status" value="1"/>
</dbReference>
<comment type="caution">
    <text evidence="9">The sequence shown here is derived from an EMBL/GenBank/DDBJ whole genome shotgun (WGS) entry which is preliminary data.</text>
</comment>
<protein>
    <submittedName>
        <fullName evidence="9">Uncharacterized protein</fullName>
    </submittedName>
</protein>
<dbReference type="GO" id="GO:0046872">
    <property type="term" value="F:metal ion binding"/>
    <property type="evidence" value="ECO:0007669"/>
    <property type="project" value="UniProtKB-KW"/>
</dbReference>
<name>A0AAV1UQC0_9STRA</name>
<comment type="cofactor">
    <cofactor evidence="1">
        <name>Zn(2+)</name>
        <dbReference type="ChEBI" id="CHEBI:29105"/>
    </cofactor>
</comment>
<dbReference type="InterPro" id="IPR036866">
    <property type="entry name" value="RibonucZ/Hydroxyglut_hydro"/>
</dbReference>
<sequence length="424" mass="47118">MSFLGERSGMAQLLVAQAARSSVPLTRISKRYAVLKTAPLRSCNKTLLVSPQQMPFTGFEVLFLGTGAGSPAVRRNPTSVCVRLGRSNWMFDCAEGSLRQMIKSFMCVPHTTKFFVTHLHGDHVYGLPGMLCTLDNHSAEYTDPHTKTKCPRPIDVYGPLGLFSYLNTAISTSSTRLTNLRVTVHELVCPVMLKKMSAHEKFMRNAPRHPSLQCRWIHADTEGNGHVWKVLDDGKFMVQAATLKHTVTSFGYVVEEYPFPGKLDIDALRKRGLPPGPQYRTLKLGGSVELPNGETLHASEVIGPKARGRKVAILGDSSDSSRMFDIAQNCDVLVHEATLSHRMVKQAVHRGHSTARMAGYAAKKMNATLLALTHFSHRFRHWSEDYTAVTTLHLTLEAQESFGRRAVVPASDFLRIPIPRPPHK</sequence>
<dbReference type="GO" id="GO:0042781">
    <property type="term" value="F:3'-tRNA processing endoribonuclease activity"/>
    <property type="evidence" value="ECO:0007669"/>
    <property type="project" value="TreeGrafter"/>
</dbReference>
<keyword evidence="3" id="KW-0819">tRNA processing</keyword>
<keyword evidence="8" id="KW-0862">Zinc</keyword>
<evidence type="ECO:0000256" key="7">
    <source>
        <dbReference type="ARBA" id="ARBA00022801"/>
    </source>
</evidence>
<evidence type="ECO:0000256" key="4">
    <source>
        <dbReference type="ARBA" id="ARBA00022722"/>
    </source>
</evidence>
<evidence type="ECO:0000256" key="1">
    <source>
        <dbReference type="ARBA" id="ARBA00001947"/>
    </source>
</evidence>
<accession>A0AAV1UQC0</accession>
<reference evidence="9" key="1">
    <citation type="submission" date="2024-01" db="EMBL/GenBank/DDBJ databases">
        <authorList>
            <person name="Webb A."/>
        </authorList>
    </citation>
    <scope>NUCLEOTIDE SEQUENCE</scope>
    <source>
        <strain evidence="9">Pm1</strain>
    </source>
</reference>
<dbReference type="GO" id="GO:0005634">
    <property type="term" value="C:nucleus"/>
    <property type="evidence" value="ECO:0007669"/>
    <property type="project" value="TreeGrafter"/>
</dbReference>
<gene>
    <name evidence="9" type="ORF">PM001_LOCUS21078</name>
</gene>
<evidence type="ECO:0000256" key="6">
    <source>
        <dbReference type="ARBA" id="ARBA00022759"/>
    </source>
</evidence>
<proteinExistence type="inferred from homology"/>
<keyword evidence="5" id="KW-0479">Metal-binding</keyword>
<dbReference type="Proteomes" id="UP001162060">
    <property type="component" value="Unassembled WGS sequence"/>
</dbReference>
<dbReference type="PANTHER" id="PTHR46018">
    <property type="entry name" value="ZINC PHOSPHODIESTERASE ELAC PROTEIN 1"/>
    <property type="match status" value="1"/>
</dbReference>
<dbReference type="InterPro" id="IPR013471">
    <property type="entry name" value="RNase_Z/BN"/>
</dbReference>
<keyword evidence="7" id="KW-0378">Hydrolase</keyword>
<dbReference type="EMBL" id="CAKLBY020000223">
    <property type="protein sequence ID" value="CAK7935928.1"/>
    <property type="molecule type" value="Genomic_DNA"/>
</dbReference>
<dbReference type="Gene3D" id="3.60.15.10">
    <property type="entry name" value="Ribonuclease Z/Hydroxyacylglutathione hydrolase-like"/>
    <property type="match status" value="1"/>
</dbReference>
<evidence type="ECO:0000256" key="2">
    <source>
        <dbReference type="ARBA" id="ARBA00011738"/>
    </source>
</evidence>
<evidence type="ECO:0000313" key="10">
    <source>
        <dbReference type="Proteomes" id="UP001162060"/>
    </source>
</evidence>